<evidence type="ECO:0000313" key="4">
    <source>
        <dbReference type="RefSeq" id="XP_022103796.1"/>
    </source>
</evidence>
<dbReference type="OrthoDB" id="10316403at2759"/>
<keyword evidence="2" id="KW-0472">Membrane</keyword>
<feature type="transmembrane region" description="Helical" evidence="2">
    <location>
        <begin position="6"/>
        <end position="31"/>
    </location>
</feature>
<reference evidence="4" key="1">
    <citation type="submission" date="2025-08" db="UniProtKB">
        <authorList>
            <consortium name="RefSeq"/>
        </authorList>
    </citation>
    <scope>IDENTIFICATION</scope>
</reference>
<organism evidence="3 4">
    <name type="scientific">Acanthaster planci</name>
    <name type="common">Crown-of-thorns starfish</name>
    <dbReference type="NCBI Taxonomy" id="133434"/>
    <lineage>
        <taxon>Eukaryota</taxon>
        <taxon>Metazoa</taxon>
        <taxon>Echinodermata</taxon>
        <taxon>Eleutherozoa</taxon>
        <taxon>Asterozoa</taxon>
        <taxon>Asteroidea</taxon>
        <taxon>Valvatacea</taxon>
        <taxon>Valvatida</taxon>
        <taxon>Acanthasteridae</taxon>
        <taxon>Acanthaster</taxon>
    </lineage>
</organism>
<evidence type="ECO:0000313" key="3">
    <source>
        <dbReference type="Proteomes" id="UP000694845"/>
    </source>
</evidence>
<proteinExistence type="predicted"/>
<evidence type="ECO:0000256" key="1">
    <source>
        <dbReference type="SAM" id="MobiDB-lite"/>
    </source>
</evidence>
<dbReference type="OMA" id="CLYSAYK"/>
<feature type="compositionally biased region" description="Polar residues" evidence="1">
    <location>
        <begin position="214"/>
        <end position="235"/>
    </location>
</feature>
<feature type="compositionally biased region" description="Polar residues" evidence="1">
    <location>
        <begin position="188"/>
        <end position="199"/>
    </location>
</feature>
<feature type="region of interest" description="Disordered" evidence="1">
    <location>
        <begin position="53"/>
        <end position="98"/>
    </location>
</feature>
<gene>
    <name evidence="4" type="primary">LOC110986324</name>
</gene>
<accession>A0A8B7ZKF3</accession>
<dbReference type="KEGG" id="aplc:110986324"/>
<keyword evidence="3" id="KW-1185">Reference proteome</keyword>
<feature type="compositionally biased region" description="Polar residues" evidence="1">
    <location>
        <begin position="71"/>
        <end position="80"/>
    </location>
</feature>
<feature type="region of interest" description="Disordered" evidence="1">
    <location>
        <begin position="117"/>
        <end position="248"/>
    </location>
</feature>
<keyword evidence="2" id="KW-0812">Transmembrane</keyword>
<dbReference type="Proteomes" id="UP000694845">
    <property type="component" value="Unplaced"/>
</dbReference>
<keyword evidence="2" id="KW-1133">Transmembrane helix</keyword>
<dbReference type="GeneID" id="110986324"/>
<name>A0A8B7ZKF3_ACAPL</name>
<sequence>MGDTGAGFVVGVVFGSAAAFGFVAACLYSAYKAIRDRMRIAKKQAEKREQQLLAISEQTAATAPPDIQEPPTRTSRSLSTPGLLLEQRRPSAFAPPPQAMERRWTRAGLEYRHEGGVVHIHKTDDPDSGDQSAADSAEDCNKESNIPYKRHIDSGDPPTSSPRGKTTPGTKTKKLPAVPPPQVQIQVSLTTQSDSNGDTTPIEEVTVTPKPVSVRTSGDGSRTQTITEISSNEASGNAGKAKDAADWV</sequence>
<evidence type="ECO:0000256" key="2">
    <source>
        <dbReference type="SAM" id="Phobius"/>
    </source>
</evidence>
<dbReference type="AlphaFoldDB" id="A0A8B7ZKF3"/>
<dbReference type="RefSeq" id="XP_022103796.1">
    <property type="nucleotide sequence ID" value="XM_022248104.1"/>
</dbReference>
<protein>
    <submittedName>
        <fullName evidence="4">Uncharacterized protein LOC110986324 isoform X1</fullName>
    </submittedName>
</protein>